<accession>E2C058</accession>
<feature type="compositionally biased region" description="Basic residues" evidence="1">
    <location>
        <begin position="62"/>
        <end position="73"/>
    </location>
</feature>
<gene>
    <name evidence="2" type="ORF">EAI_05736</name>
</gene>
<feature type="compositionally biased region" description="Basic and acidic residues" evidence="1">
    <location>
        <begin position="26"/>
        <end position="46"/>
    </location>
</feature>
<name>E2C058_HARSA</name>
<evidence type="ECO:0000313" key="3">
    <source>
        <dbReference type="Proteomes" id="UP000008237"/>
    </source>
</evidence>
<sequence>MEKVFAMDAGEKFDVARLGSPTESVGSDRDRDRGPPSRYGDRDFNQHRKKSYPHPHMPLKSLHSRSMRRHLSP</sequence>
<dbReference type="AlphaFoldDB" id="E2C058"/>
<dbReference type="InParanoid" id="E2C058"/>
<dbReference type="Proteomes" id="UP000008237">
    <property type="component" value="Unassembled WGS sequence"/>
</dbReference>
<dbReference type="OrthoDB" id="1735926at2759"/>
<reference evidence="2 3" key="1">
    <citation type="journal article" date="2010" name="Science">
        <title>Genomic comparison of the ants Camponotus floridanus and Harpegnathos saltator.</title>
        <authorList>
            <person name="Bonasio R."/>
            <person name="Zhang G."/>
            <person name="Ye C."/>
            <person name="Mutti N.S."/>
            <person name="Fang X."/>
            <person name="Qin N."/>
            <person name="Donahue G."/>
            <person name="Yang P."/>
            <person name="Li Q."/>
            <person name="Li C."/>
            <person name="Zhang P."/>
            <person name="Huang Z."/>
            <person name="Berger S.L."/>
            <person name="Reinberg D."/>
            <person name="Wang J."/>
            <person name="Liebig J."/>
        </authorList>
    </citation>
    <scope>NUCLEOTIDE SEQUENCE [LARGE SCALE GENOMIC DNA]</scope>
    <source>
        <strain evidence="2 3">R22 G/1</strain>
    </source>
</reference>
<evidence type="ECO:0000256" key="1">
    <source>
        <dbReference type="SAM" id="MobiDB-lite"/>
    </source>
</evidence>
<dbReference type="STRING" id="610380.E2C058"/>
<organism evidence="3">
    <name type="scientific">Harpegnathos saltator</name>
    <name type="common">Jerdon's jumping ant</name>
    <dbReference type="NCBI Taxonomy" id="610380"/>
    <lineage>
        <taxon>Eukaryota</taxon>
        <taxon>Metazoa</taxon>
        <taxon>Ecdysozoa</taxon>
        <taxon>Arthropoda</taxon>
        <taxon>Hexapoda</taxon>
        <taxon>Insecta</taxon>
        <taxon>Pterygota</taxon>
        <taxon>Neoptera</taxon>
        <taxon>Endopterygota</taxon>
        <taxon>Hymenoptera</taxon>
        <taxon>Apocrita</taxon>
        <taxon>Aculeata</taxon>
        <taxon>Formicoidea</taxon>
        <taxon>Formicidae</taxon>
        <taxon>Ponerinae</taxon>
        <taxon>Ponerini</taxon>
        <taxon>Harpegnathos</taxon>
    </lineage>
</organism>
<protein>
    <submittedName>
        <fullName evidence="2">Uncharacterized protein</fullName>
    </submittedName>
</protein>
<feature type="region of interest" description="Disordered" evidence="1">
    <location>
        <begin position="1"/>
        <end position="73"/>
    </location>
</feature>
<keyword evidence="3" id="KW-1185">Reference proteome</keyword>
<proteinExistence type="predicted"/>
<feature type="compositionally biased region" description="Basic and acidic residues" evidence="1">
    <location>
        <begin position="1"/>
        <end position="15"/>
    </location>
</feature>
<evidence type="ECO:0000313" key="2">
    <source>
        <dbReference type="EMBL" id="EFN78668.1"/>
    </source>
</evidence>
<dbReference type="EMBL" id="GL451750">
    <property type="protein sequence ID" value="EFN78668.1"/>
    <property type="molecule type" value="Genomic_DNA"/>
</dbReference>